<dbReference type="GO" id="GO:0008270">
    <property type="term" value="F:zinc ion binding"/>
    <property type="evidence" value="ECO:0007669"/>
    <property type="project" value="UniProtKB-UniRule"/>
</dbReference>
<keyword evidence="4" id="KW-0732">Signal</keyword>
<comment type="caution">
    <text evidence="10">Lacks conserved residue(s) required for the propagation of feature annotation.</text>
</comment>
<dbReference type="PROSITE" id="PS51864">
    <property type="entry name" value="ASTACIN"/>
    <property type="match status" value="1"/>
</dbReference>
<dbReference type="PANTHER" id="PTHR10127:SF899">
    <property type="entry name" value="ASTACIN-LIKE METALLOENDOPEPTIDASE-RELATED"/>
    <property type="match status" value="1"/>
</dbReference>
<dbReference type="FunFam" id="3.40.390.10:FF:000040">
    <property type="entry name" value="Metalloendopeptidase"/>
    <property type="match status" value="1"/>
</dbReference>
<evidence type="ECO:0000259" key="14">
    <source>
        <dbReference type="PROSITE" id="PS51864"/>
    </source>
</evidence>
<dbReference type="InterPro" id="IPR024079">
    <property type="entry name" value="MetalloPept_cat_dom_sf"/>
</dbReference>
<dbReference type="InterPro" id="IPR000859">
    <property type="entry name" value="CUB_dom"/>
</dbReference>
<evidence type="ECO:0000256" key="6">
    <source>
        <dbReference type="ARBA" id="ARBA00022833"/>
    </source>
</evidence>
<dbReference type="PANTHER" id="PTHR10127">
    <property type="entry name" value="DISCOIDIN, CUB, EGF, LAMININ , AND ZINC METALLOPROTEASE DOMAIN CONTAINING"/>
    <property type="match status" value="1"/>
</dbReference>
<dbReference type="EC" id="3.4.24.-" evidence="12"/>
<dbReference type="CDD" id="cd04283">
    <property type="entry name" value="ZnMc_hatching_enzyme"/>
    <property type="match status" value="1"/>
</dbReference>
<dbReference type="SUPFAM" id="SSF55486">
    <property type="entry name" value="Metalloproteases ('zincins'), catalytic domain"/>
    <property type="match status" value="1"/>
</dbReference>
<dbReference type="Gene3D" id="3.40.390.10">
    <property type="entry name" value="Collagenase (Catalytic Domain)"/>
    <property type="match status" value="1"/>
</dbReference>
<evidence type="ECO:0000313" key="16">
    <source>
        <dbReference type="Proteomes" id="UP001066276"/>
    </source>
</evidence>
<dbReference type="AlphaFoldDB" id="A0AAV7U2A6"/>
<comment type="cofactor">
    <cofactor evidence="11 12">
        <name>Zn(2+)</name>
        <dbReference type="ChEBI" id="CHEBI:29105"/>
    </cofactor>
    <text evidence="11 12">Binds 1 zinc ion per subunit.</text>
</comment>
<organism evidence="15 16">
    <name type="scientific">Pleurodeles waltl</name>
    <name type="common">Iberian ribbed newt</name>
    <dbReference type="NCBI Taxonomy" id="8319"/>
    <lineage>
        <taxon>Eukaryota</taxon>
        <taxon>Metazoa</taxon>
        <taxon>Chordata</taxon>
        <taxon>Craniata</taxon>
        <taxon>Vertebrata</taxon>
        <taxon>Euteleostomi</taxon>
        <taxon>Amphibia</taxon>
        <taxon>Batrachia</taxon>
        <taxon>Caudata</taxon>
        <taxon>Salamandroidea</taxon>
        <taxon>Salamandridae</taxon>
        <taxon>Pleurodelinae</taxon>
        <taxon>Pleurodeles</taxon>
    </lineage>
</organism>
<evidence type="ECO:0000256" key="11">
    <source>
        <dbReference type="PROSITE-ProRule" id="PRU01211"/>
    </source>
</evidence>
<keyword evidence="1" id="KW-0963">Cytoplasm</keyword>
<feature type="domain" description="CUB" evidence="13">
    <location>
        <begin position="309"/>
        <end position="421"/>
    </location>
</feature>
<evidence type="ECO:0000256" key="4">
    <source>
        <dbReference type="ARBA" id="ARBA00022729"/>
    </source>
</evidence>
<evidence type="ECO:0000256" key="7">
    <source>
        <dbReference type="ARBA" id="ARBA00023049"/>
    </source>
</evidence>
<protein>
    <recommendedName>
        <fullName evidence="12">Metalloendopeptidase</fullName>
        <ecNumber evidence="12">3.4.24.-</ecNumber>
    </recommendedName>
</protein>
<keyword evidence="5 11" id="KW-0378">Hydrolase</keyword>
<dbReference type="PRINTS" id="PR00480">
    <property type="entry name" value="ASTACIN"/>
</dbReference>
<feature type="binding site" evidence="11">
    <location>
        <position position="210"/>
    </location>
    <ligand>
        <name>Zn(2+)</name>
        <dbReference type="ChEBI" id="CHEBI:29105"/>
        <note>catalytic</note>
    </ligand>
</feature>
<evidence type="ECO:0000256" key="2">
    <source>
        <dbReference type="ARBA" id="ARBA00022670"/>
    </source>
</evidence>
<feature type="active site" evidence="11">
    <location>
        <position position="207"/>
    </location>
</feature>
<evidence type="ECO:0000256" key="12">
    <source>
        <dbReference type="RuleBase" id="RU361183"/>
    </source>
</evidence>
<gene>
    <name evidence="15" type="ORF">NDU88_007803</name>
</gene>
<feature type="binding site" evidence="11">
    <location>
        <position position="206"/>
    </location>
    <ligand>
        <name>Zn(2+)</name>
        <dbReference type="ChEBI" id="CHEBI:29105"/>
        <note>catalytic</note>
    </ligand>
</feature>
<dbReference type="Gene3D" id="2.60.120.290">
    <property type="entry name" value="Spermadhesin, CUB domain"/>
    <property type="match status" value="1"/>
</dbReference>
<dbReference type="CDD" id="cd00041">
    <property type="entry name" value="CUB"/>
    <property type="match status" value="1"/>
</dbReference>
<evidence type="ECO:0000256" key="9">
    <source>
        <dbReference type="ARBA" id="ARBA00037865"/>
    </source>
</evidence>
<dbReference type="GO" id="GO:0004222">
    <property type="term" value="F:metalloendopeptidase activity"/>
    <property type="evidence" value="ECO:0007669"/>
    <property type="project" value="UniProtKB-UniRule"/>
</dbReference>
<dbReference type="InterPro" id="IPR034039">
    <property type="entry name" value="ZnMP_hatching_enz"/>
</dbReference>
<dbReference type="InterPro" id="IPR006026">
    <property type="entry name" value="Peptidase_Metallo"/>
</dbReference>
<dbReference type="SMART" id="SM00235">
    <property type="entry name" value="ZnMc"/>
    <property type="match status" value="1"/>
</dbReference>
<dbReference type="GO" id="GO:0006508">
    <property type="term" value="P:proteolysis"/>
    <property type="evidence" value="ECO:0007669"/>
    <property type="project" value="UniProtKB-KW"/>
</dbReference>
<dbReference type="GO" id="GO:0060473">
    <property type="term" value="C:cortical granule"/>
    <property type="evidence" value="ECO:0007669"/>
    <property type="project" value="UniProtKB-SubCell"/>
</dbReference>
<dbReference type="InterPro" id="IPR001506">
    <property type="entry name" value="Peptidase_M12A"/>
</dbReference>
<evidence type="ECO:0000256" key="8">
    <source>
        <dbReference type="ARBA" id="ARBA00023157"/>
    </source>
</evidence>
<evidence type="ECO:0000256" key="3">
    <source>
        <dbReference type="ARBA" id="ARBA00022723"/>
    </source>
</evidence>
<proteinExistence type="predicted"/>
<dbReference type="SUPFAM" id="SSF49854">
    <property type="entry name" value="Spermadhesin, CUB domain"/>
    <property type="match status" value="1"/>
</dbReference>
<dbReference type="Proteomes" id="UP001066276">
    <property type="component" value="Chromosome 3_2"/>
</dbReference>
<dbReference type="Pfam" id="PF00431">
    <property type="entry name" value="CUB"/>
    <property type="match status" value="1"/>
</dbReference>
<keyword evidence="7 11" id="KW-0482">Metalloprotease</keyword>
<dbReference type="SMART" id="SM00042">
    <property type="entry name" value="CUB"/>
    <property type="match status" value="1"/>
</dbReference>
<dbReference type="EMBL" id="JANPWB010000006">
    <property type="protein sequence ID" value="KAJ1182616.1"/>
    <property type="molecule type" value="Genomic_DNA"/>
</dbReference>
<name>A0AAV7U2A6_PLEWA</name>
<keyword evidence="8" id="KW-1015">Disulfide bond</keyword>
<feature type="domain" description="Peptidase M12A" evidence="14">
    <location>
        <begin position="110"/>
        <end position="310"/>
    </location>
</feature>
<evidence type="ECO:0000256" key="1">
    <source>
        <dbReference type="ARBA" id="ARBA00022490"/>
    </source>
</evidence>
<evidence type="ECO:0000259" key="13">
    <source>
        <dbReference type="PROSITE" id="PS01180"/>
    </source>
</evidence>
<reference evidence="15" key="1">
    <citation type="journal article" date="2022" name="bioRxiv">
        <title>Sequencing and chromosome-scale assembly of the giantPleurodeles waltlgenome.</title>
        <authorList>
            <person name="Brown T."/>
            <person name="Elewa A."/>
            <person name="Iarovenko S."/>
            <person name="Subramanian E."/>
            <person name="Araus A.J."/>
            <person name="Petzold A."/>
            <person name="Susuki M."/>
            <person name="Suzuki K.-i.T."/>
            <person name="Hayashi T."/>
            <person name="Toyoda A."/>
            <person name="Oliveira C."/>
            <person name="Osipova E."/>
            <person name="Leigh N.D."/>
            <person name="Simon A."/>
            <person name="Yun M.H."/>
        </authorList>
    </citation>
    <scope>NUCLEOTIDE SEQUENCE</scope>
    <source>
        <strain evidence="15">20211129_DDA</strain>
        <tissue evidence="15">Liver</tissue>
    </source>
</reference>
<keyword evidence="6 11" id="KW-0862">Zinc</keyword>
<evidence type="ECO:0000256" key="10">
    <source>
        <dbReference type="PROSITE-ProRule" id="PRU00059"/>
    </source>
</evidence>
<evidence type="ECO:0000256" key="5">
    <source>
        <dbReference type="ARBA" id="ARBA00022801"/>
    </source>
</evidence>
<dbReference type="PROSITE" id="PS01180">
    <property type="entry name" value="CUB"/>
    <property type="match status" value="1"/>
</dbReference>
<sequence>MATECLCDPRSSVSHLEAVPMPCGLRGSQYRASPCCVRAPGACRSPQRGKIRFQRHTPKQELKAWYWKSLVYRALPQHLCISVALPLCFTVVGTSQLLREGDIAIQQSRSARVCPNSCFWPKSTDGTVPVPYTISSTYSAEDVTAITDAMSEFATLTCIRFVNHTAEPNYLQILPANGCWSFVGKTWGGQQVSLSGECMSKGIIQHELNHALGFYHEQNRSDRDNYVTIMTKNILPDDIDKFNRENTNNLGLEYDYSSVMHYGMYAYSNAFGQPTIVPKPNPNIPIGQRYGLSNLDVWKINTLYQCDLCSTLLPDPTGTVKSSNNPSSYPNNINCVYLIRVPSDKILLQFDAFDLQWSPNCASDYLTIYDGDNKGAPVLLRKACGTGQLRPFFSSGNEMLLEFVTDDSITASGFKASYSNGTVLSVWLHMISDVGKYQRGSQIVGSANGRTAPWHDPS</sequence>
<dbReference type="InterPro" id="IPR035914">
    <property type="entry name" value="Sperma_CUB_dom_sf"/>
</dbReference>
<evidence type="ECO:0000313" key="15">
    <source>
        <dbReference type="EMBL" id="KAJ1182616.1"/>
    </source>
</evidence>
<accession>A0AAV7U2A6</accession>
<dbReference type="Pfam" id="PF01400">
    <property type="entry name" value="Astacin"/>
    <property type="match status" value="1"/>
</dbReference>
<comment type="subcellular location">
    <subcellularLocation>
        <location evidence="9">Cytoplasmic vesicle</location>
        <location evidence="9">Secretory vesicle</location>
        <location evidence="9">Cortical granule</location>
    </subcellularLocation>
</comment>
<feature type="binding site" evidence="11">
    <location>
        <position position="216"/>
    </location>
    <ligand>
        <name>Zn(2+)</name>
        <dbReference type="ChEBI" id="CHEBI:29105"/>
        <note>catalytic</note>
    </ligand>
</feature>
<keyword evidence="16" id="KW-1185">Reference proteome</keyword>
<keyword evidence="2 11" id="KW-0645">Protease</keyword>
<comment type="caution">
    <text evidence="15">The sequence shown here is derived from an EMBL/GenBank/DDBJ whole genome shotgun (WGS) entry which is preliminary data.</text>
</comment>
<dbReference type="FunFam" id="2.60.120.290:FF:000005">
    <property type="entry name" value="Procollagen C-endopeptidase enhancer 1"/>
    <property type="match status" value="1"/>
</dbReference>
<keyword evidence="3 11" id="KW-0479">Metal-binding</keyword>